<dbReference type="PROSITE" id="PS50263">
    <property type="entry name" value="CN_HYDROLASE"/>
    <property type="match status" value="1"/>
</dbReference>
<evidence type="ECO:0000313" key="3">
    <source>
        <dbReference type="EMBL" id="SDL25748.1"/>
    </source>
</evidence>
<dbReference type="Pfam" id="PF00795">
    <property type="entry name" value="CN_hydrolase"/>
    <property type="match status" value="1"/>
</dbReference>
<organism evidence="3 4">
    <name type="scientific">Clostridium cochlearium</name>
    <dbReference type="NCBI Taxonomy" id="1494"/>
    <lineage>
        <taxon>Bacteria</taxon>
        <taxon>Bacillati</taxon>
        <taxon>Bacillota</taxon>
        <taxon>Clostridia</taxon>
        <taxon>Eubacteriales</taxon>
        <taxon>Clostridiaceae</taxon>
        <taxon>Clostridium</taxon>
    </lineage>
</organism>
<dbReference type="PANTHER" id="PTHR23088:SF27">
    <property type="entry name" value="DEAMINATED GLUTATHIONE AMIDASE"/>
    <property type="match status" value="1"/>
</dbReference>
<comment type="similarity">
    <text evidence="1">Belongs to the carbon-nitrogen hydrolase superfamily. NIT1/NIT2 family.</text>
</comment>
<dbReference type="InterPro" id="IPR036526">
    <property type="entry name" value="C-N_Hydrolase_sf"/>
</dbReference>
<reference evidence="3 4" key="1">
    <citation type="submission" date="2016-10" db="EMBL/GenBank/DDBJ databases">
        <authorList>
            <person name="Varghese N."/>
            <person name="Submissions S."/>
        </authorList>
    </citation>
    <scope>NUCLEOTIDE SEQUENCE [LARGE SCALE GENOMIC DNA]</scope>
    <source>
        <strain evidence="3 4">NLAE-zl-C224</strain>
    </source>
</reference>
<proteinExistence type="inferred from homology"/>
<accession>A0ABY0QME3</accession>
<dbReference type="RefSeq" id="WP_089866622.1">
    <property type="nucleotide sequence ID" value="NZ_FNGL01000014.1"/>
</dbReference>
<evidence type="ECO:0000256" key="1">
    <source>
        <dbReference type="ARBA" id="ARBA00010613"/>
    </source>
</evidence>
<evidence type="ECO:0000259" key="2">
    <source>
        <dbReference type="PROSITE" id="PS50263"/>
    </source>
</evidence>
<gene>
    <name evidence="3" type="ORF">SAMN05216497_11455</name>
</gene>
<name>A0ABY0QME3_CLOCO</name>
<protein>
    <submittedName>
        <fullName evidence="3">Predicted amidohydrolase</fullName>
    </submittedName>
</protein>
<evidence type="ECO:0000313" key="4">
    <source>
        <dbReference type="Proteomes" id="UP000198811"/>
    </source>
</evidence>
<feature type="domain" description="CN hydrolase" evidence="2">
    <location>
        <begin position="4"/>
        <end position="241"/>
    </location>
</feature>
<dbReference type="Proteomes" id="UP000198811">
    <property type="component" value="Unassembled WGS sequence"/>
</dbReference>
<sequence length="274" mass="31208">MKKTKIALVQMESLAGERQLNLKKIEHYIKESYKNEVDIICFPEAAIDGYSKEVYSAKDEEMAELQKKFNAWAMDYSITILVGFIEGNSTDKPYITHLIATPDGKIDFYRKSHLGNSEVEHFSSGNELPVFKTPTSTIGIQICWETHFPEISRVMALKGVDIIFTPFASPVRTGDRRDIWLKYLAARAYDNTVFIAACNLIGINGKGTTFGGGLLALDPKGNLIDEDFNGEESILFVELDPELINNIRNQDNNSMKFRYYMNHRRPELYREIGK</sequence>
<comment type="caution">
    <text evidence="3">The sequence shown here is derived from an EMBL/GenBank/DDBJ whole genome shotgun (WGS) entry which is preliminary data.</text>
</comment>
<keyword evidence="4" id="KW-1185">Reference proteome</keyword>
<dbReference type="SUPFAM" id="SSF56317">
    <property type="entry name" value="Carbon-nitrogen hydrolase"/>
    <property type="match status" value="1"/>
</dbReference>
<dbReference type="PANTHER" id="PTHR23088">
    <property type="entry name" value="NITRILASE-RELATED"/>
    <property type="match status" value="1"/>
</dbReference>
<dbReference type="Gene3D" id="3.60.110.10">
    <property type="entry name" value="Carbon-nitrogen hydrolase"/>
    <property type="match status" value="1"/>
</dbReference>
<dbReference type="InterPro" id="IPR003010">
    <property type="entry name" value="C-N_Hydrolase"/>
</dbReference>
<dbReference type="EMBL" id="FNGL01000014">
    <property type="protein sequence ID" value="SDL25748.1"/>
    <property type="molecule type" value="Genomic_DNA"/>
</dbReference>